<reference evidence="2 3" key="1">
    <citation type="submission" date="2016-11" db="EMBL/GenBank/DDBJ databases">
        <authorList>
            <person name="Jaros S."/>
            <person name="Januszkiewicz K."/>
            <person name="Wedrychowicz H."/>
        </authorList>
    </citation>
    <scope>NUCLEOTIDE SEQUENCE [LARGE SCALE GENOMIC DNA]</scope>
    <source>
        <strain evidence="2 3">GAS138</strain>
    </source>
</reference>
<dbReference type="InterPro" id="IPR037219">
    <property type="entry name" value="Peptidase_M41-like"/>
</dbReference>
<evidence type="ECO:0000313" key="3">
    <source>
        <dbReference type="Proteomes" id="UP000189796"/>
    </source>
</evidence>
<organism evidence="2 3">
    <name type="scientific">Bradyrhizobium erythrophlei</name>
    <dbReference type="NCBI Taxonomy" id="1437360"/>
    <lineage>
        <taxon>Bacteria</taxon>
        <taxon>Pseudomonadati</taxon>
        <taxon>Pseudomonadota</taxon>
        <taxon>Alphaproteobacteria</taxon>
        <taxon>Hyphomicrobiales</taxon>
        <taxon>Nitrobacteraceae</taxon>
        <taxon>Bradyrhizobium</taxon>
    </lineage>
</organism>
<dbReference type="Proteomes" id="UP000189796">
    <property type="component" value="Chromosome I"/>
</dbReference>
<name>A0A1M5MUJ4_9BRAD</name>
<dbReference type="GO" id="GO:0004176">
    <property type="term" value="F:ATP-dependent peptidase activity"/>
    <property type="evidence" value="ECO:0007669"/>
    <property type="project" value="InterPro"/>
</dbReference>
<dbReference type="GO" id="GO:0004222">
    <property type="term" value="F:metalloendopeptidase activity"/>
    <property type="evidence" value="ECO:0007669"/>
    <property type="project" value="InterPro"/>
</dbReference>
<dbReference type="GO" id="GO:0005524">
    <property type="term" value="F:ATP binding"/>
    <property type="evidence" value="ECO:0007669"/>
    <property type="project" value="InterPro"/>
</dbReference>
<sequence>MDRHHCSILIKVLRSKRLAAHEIGHALVTRALGDSCWSVSIIPAEGYEGRCVRSGPPSDLTLSENGMDKTEEILTVCERLERLTPELGSARSESSEYYIRSQNNVIALVAGECAETLLHPDLPSLGANHDHTEADGICPCCPCCATCCQSTGRILPGRSNGDPDGKPRHGRGAGELFTTTPTREPPSDRLCSGLNAHPTSRWFRVR</sequence>
<proteinExistence type="predicted"/>
<dbReference type="AlphaFoldDB" id="A0A1M5MUJ4"/>
<evidence type="ECO:0000256" key="1">
    <source>
        <dbReference type="SAM" id="MobiDB-lite"/>
    </source>
</evidence>
<dbReference type="GO" id="GO:0006508">
    <property type="term" value="P:proteolysis"/>
    <property type="evidence" value="ECO:0007669"/>
    <property type="project" value="InterPro"/>
</dbReference>
<accession>A0A1M5MUJ4</accession>
<dbReference type="EMBL" id="LT670817">
    <property type="protein sequence ID" value="SHG80976.1"/>
    <property type="molecule type" value="Genomic_DNA"/>
</dbReference>
<feature type="region of interest" description="Disordered" evidence="1">
    <location>
        <begin position="156"/>
        <end position="190"/>
    </location>
</feature>
<evidence type="ECO:0000313" key="2">
    <source>
        <dbReference type="EMBL" id="SHG80976.1"/>
    </source>
</evidence>
<gene>
    <name evidence="2" type="ORF">SAMN05443248_2732</name>
</gene>
<dbReference type="SUPFAM" id="SSF140990">
    <property type="entry name" value="FtsH protease domain-like"/>
    <property type="match status" value="1"/>
</dbReference>
<dbReference type="Gene3D" id="1.20.58.760">
    <property type="entry name" value="Peptidase M41"/>
    <property type="match status" value="1"/>
</dbReference>
<evidence type="ECO:0008006" key="4">
    <source>
        <dbReference type="Google" id="ProtNLM"/>
    </source>
</evidence>
<protein>
    <recommendedName>
        <fullName evidence="4">Peptidase family M41</fullName>
    </recommendedName>
</protein>